<dbReference type="PANTHER" id="PTHR24567">
    <property type="entry name" value="CRP FAMILY TRANSCRIPTIONAL REGULATORY PROTEIN"/>
    <property type="match status" value="1"/>
</dbReference>
<evidence type="ECO:0000256" key="1">
    <source>
        <dbReference type="ARBA" id="ARBA00023015"/>
    </source>
</evidence>
<reference evidence="6" key="1">
    <citation type="submission" date="2016-10" db="EMBL/GenBank/DDBJ databases">
        <authorList>
            <person name="Varghese N."/>
            <person name="Submissions S."/>
        </authorList>
    </citation>
    <scope>NUCLEOTIDE SEQUENCE [LARGE SCALE GENOMIC DNA]</scope>
    <source>
        <strain evidence="6">BL47</strain>
    </source>
</reference>
<dbReference type="InterPro" id="IPR012318">
    <property type="entry name" value="HTH_CRP"/>
</dbReference>
<dbReference type="CDD" id="cd00038">
    <property type="entry name" value="CAP_ED"/>
    <property type="match status" value="1"/>
</dbReference>
<dbReference type="GO" id="GO:0016301">
    <property type="term" value="F:kinase activity"/>
    <property type="evidence" value="ECO:0007669"/>
    <property type="project" value="UniProtKB-KW"/>
</dbReference>
<evidence type="ECO:0000256" key="2">
    <source>
        <dbReference type="ARBA" id="ARBA00023125"/>
    </source>
</evidence>
<evidence type="ECO:0000313" key="5">
    <source>
        <dbReference type="EMBL" id="SDM53333.1"/>
    </source>
</evidence>
<dbReference type="STRING" id="582672.SAMN05216360_102362"/>
<dbReference type="SMART" id="SM00419">
    <property type="entry name" value="HTH_CRP"/>
    <property type="match status" value="1"/>
</dbReference>
<organism evidence="5 6">
    <name type="scientific">Methylobacterium phyllostachyos</name>
    <dbReference type="NCBI Taxonomy" id="582672"/>
    <lineage>
        <taxon>Bacteria</taxon>
        <taxon>Pseudomonadati</taxon>
        <taxon>Pseudomonadota</taxon>
        <taxon>Alphaproteobacteria</taxon>
        <taxon>Hyphomicrobiales</taxon>
        <taxon>Methylobacteriaceae</taxon>
        <taxon>Methylobacterium</taxon>
    </lineage>
</organism>
<dbReference type="InterPro" id="IPR050397">
    <property type="entry name" value="Env_Response_Regulators"/>
</dbReference>
<keyword evidence="6" id="KW-1185">Reference proteome</keyword>
<dbReference type="Gene3D" id="1.10.10.10">
    <property type="entry name" value="Winged helix-like DNA-binding domain superfamily/Winged helix DNA-binding domain"/>
    <property type="match status" value="1"/>
</dbReference>
<dbReference type="InterPro" id="IPR036390">
    <property type="entry name" value="WH_DNA-bd_sf"/>
</dbReference>
<dbReference type="EMBL" id="FNHS01000002">
    <property type="protein sequence ID" value="SDM53333.1"/>
    <property type="molecule type" value="Genomic_DNA"/>
</dbReference>
<evidence type="ECO:0000259" key="4">
    <source>
        <dbReference type="PROSITE" id="PS51063"/>
    </source>
</evidence>
<dbReference type="InterPro" id="IPR014710">
    <property type="entry name" value="RmlC-like_jellyroll"/>
</dbReference>
<feature type="domain" description="HTH crp-type" evidence="4">
    <location>
        <begin position="151"/>
        <end position="225"/>
    </location>
</feature>
<dbReference type="RefSeq" id="WP_091713652.1">
    <property type="nucleotide sequence ID" value="NZ_FNHS01000002.1"/>
</dbReference>
<dbReference type="Pfam" id="PF13545">
    <property type="entry name" value="HTH_Crp_2"/>
    <property type="match status" value="1"/>
</dbReference>
<dbReference type="GO" id="GO:0003677">
    <property type="term" value="F:DNA binding"/>
    <property type="evidence" value="ECO:0007669"/>
    <property type="project" value="UniProtKB-KW"/>
</dbReference>
<protein>
    <submittedName>
        <fullName evidence="5">cAMP-binding domain of CRP or a regulatory subunit of cAMP-dependent protein kinases</fullName>
    </submittedName>
</protein>
<dbReference type="OrthoDB" id="7584044at2"/>
<dbReference type="InterPro" id="IPR018490">
    <property type="entry name" value="cNMP-bd_dom_sf"/>
</dbReference>
<keyword evidence="1" id="KW-0805">Transcription regulation</keyword>
<dbReference type="PROSITE" id="PS51063">
    <property type="entry name" value="HTH_CRP_2"/>
    <property type="match status" value="1"/>
</dbReference>
<accession>A0A1G9U0J0</accession>
<gene>
    <name evidence="5" type="ORF">SAMN05216360_102362</name>
</gene>
<dbReference type="SMART" id="SM00100">
    <property type="entry name" value="cNMP"/>
    <property type="match status" value="1"/>
</dbReference>
<keyword evidence="5" id="KW-0808">Transferase</keyword>
<dbReference type="GO" id="GO:0003700">
    <property type="term" value="F:DNA-binding transcription factor activity"/>
    <property type="evidence" value="ECO:0007669"/>
    <property type="project" value="TreeGrafter"/>
</dbReference>
<dbReference type="InterPro" id="IPR036388">
    <property type="entry name" value="WH-like_DNA-bd_sf"/>
</dbReference>
<dbReference type="SUPFAM" id="SSF51206">
    <property type="entry name" value="cAMP-binding domain-like"/>
    <property type="match status" value="1"/>
</dbReference>
<evidence type="ECO:0000256" key="3">
    <source>
        <dbReference type="ARBA" id="ARBA00023163"/>
    </source>
</evidence>
<dbReference type="SUPFAM" id="SSF46785">
    <property type="entry name" value="Winged helix' DNA-binding domain"/>
    <property type="match status" value="1"/>
</dbReference>
<name>A0A1G9U0J0_9HYPH</name>
<dbReference type="GO" id="GO:0005829">
    <property type="term" value="C:cytosol"/>
    <property type="evidence" value="ECO:0007669"/>
    <property type="project" value="TreeGrafter"/>
</dbReference>
<keyword evidence="3" id="KW-0804">Transcription</keyword>
<dbReference type="PANTHER" id="PTHR24567:SF68">
    <property type="entry name" value="DNA-BINDING TRANSCRIPTIONAL DUAL REGULATOR CRP"/>
    <property type="match status" value="1"/>
</dbReference>
<keyword evidence="2" id="KW-0238">DNA-binding</keyword>
<evidence type="ECO:0000313" key="6">
    <source>
        <dbReference type="Proteomes" id="UP000198704"/>
    </source>
</evidence>
<sequence length="270" mass="30551">MTHSYANAERLFRRFAEFAVLTPDDRDKIRQLAHKPVALPIGAVIREQCIEPTCIYLLIEGWASASINLKNGTQQIAKVHLPGDLMGMPSASLQETADTLTALTPVVIGQIPLERFAHLFSASPRFAMAMFLSSQRERIALMDMLTQIGRASSFQRMAWLLLDLHERLSLSGLCEPTWFNLMLLQEQIADILGITTVHANRTFRRLQREGFIRSDRKRIEILDRRALARVANWERRAMASPPKWLMWDVEVSLFEAGAEVVGTAPLRSNA</sequence>
<dbReference type="Gene3D" id="2.60.120.10">
    <property type="entry name" value="Jelly Rolls"/>
    <property type="match status" value="1"/>
</dbReference>
<keyword evidence="5" id="KW-0418">Kinase</keyword>
<proteinExistence type="predicted"/>
<dbReference type="Pfam" id="PF00027">
    <property type="entry name" value="cNMP_binding"/>
    <property type="match status" value="1"/>
</dbReference>
<dbReference type="Proteomes" id="UP000198704">
    <property type="component" value="Unassembled WGS sequence"/>
</dbReference>
<dbReference type="AlphaFoldDB" id="A0A1G9U0J0"/>
<dbReference type="InterPro" id="IPR000595">
    <property type="entry name" value="cNMP-bd_dom"/>
</dbReference>